<protein>
    <submittedName>
        <fullName evidence="1">Uncharacterized protein</fullName>
    </submittedName>
</protein>
<dbReference type="AlphaFoldDB" id="A0A1E5VR56"/>
<dbReference type="EMBL" id="LWDX02032120">
    <property type="protein sequence ID" value="OEL27615.1"/>
    <property type="molecule type" value="Genomic_DNA"/>
</dbReference>
<evidence type="ECO:0000313" key="2">
    <source>
        <dbReference type="Proteomes" id="UP000095767"/>
    </source>
</evidence>
<keyword evidence="2" id="KW-1185">Reference proteome</keyword>
<reference evidence="1 2" key="1">
    <citation type="submission" date="2016-09" db="EMBL/GenBank/DDBJ databases">
        <title>The draft genome of Dichanthelium oligosanthes: A C3 panicoid grass species.</title>
        <authorList>
            <person name="Studer A.J."/>
            <person name="Schnable J.C."/>
            <person name="Brutnell T.P."/>
        </authorList>
    </citation>
    <scope>NUCLEOTIDE SEQUENCE [LARGE SCALE GENOMIC DNA]</scope>
    <source>
        <strain evidence="2">cv. Kellogg 1175</strain>
        <tissue evidence="1">Leaf</tissue>
    </source>
</reference>
<evidence type="ECO:0000313" key="1">
    <source>
        <dbReference type="EMBL" id="OEL27615.1"/>
    </source>
</evidence>
<proteinExistence type="predicted"/>
<accession>A0A1E5VR56</accession>
<dbReference type="Proteomes" id="UP000095767">
    <property type="component" value="Unassembled WGS sequence"/>
</dbReference>
<sequence length="136" mass="15543">MEHLLQSQVLRRQVVHHILAQALWQVEALEDPLRQGQVVLIQAQLPRQAVRHILAQALWWVEALEDPLRQGRVAIVQAQLPWWVVRHILAQALWRVEGLENPLRHGGGVHAVDVNQSGRCNSEFTRTTQLLALNCC</sequence>
<comment type="caution">
    <text evidence="1">The sequence shown here is derived from an EMBL/GenBank/DDBJ whole genome shotgun (WGS) entry which is preliminary data.</text>
</comment>
<name>A0A1E5VR56_9POAL</name>
<gene>
    <name evidence="1" type="ORF">BAE44_0011360</name>
</gene>
<organism evidence="1 2">
    <name type="scientific">Dichanthelium oligosanthes</name>
    <dbReference type="NCBI Taxonomy" id="888268"/>
    <lineage>
        <taxon>Eukaryota</taxon>
        <taxon>Viridiplantae</taxon>
        <taxon>Streptophyta</taxon>
        <taxon>Embryophyta</taxon>
        <taxon>Tracheophyta</taxon>
        <taxon>Spermatophyta</taxon>
        <taxon>Magnoliopsida</taxon>
        <taxon>Liliopsida</taxon>
        <taxon>Poales</taxon>
        <taxon>Poaceae</taxon>
        <taxon>PACMAD clade</taxon>
        <taxon>Panicoideae</taxon>
        <taxon>Panicodae</taxon>
        <taxon>Paniceae</taxon>
        <taxon>Dichantheliinae</taxon>
        <taxon>Dichanthelium</taxon>
    </lineage>
</organism>